<proteinExistence type="inferred from homology"/>
<dbReference type="SUPFAM" id="SSF54171">
    <property type="entry name" value="DNA-binding domain"/>
    <property type="match status" value="1"/>
</dbReference>
<dbReference type="EMBL" id="SDAM02002078">
    <property type="protein sequence ID" value="KAH6821504.1"/>
    <property type="molecule type" value="Genomic_DNA"/>
</dbReference>
<evidence type="ECO:0000313" key="13">
    <source>
        <dbReference type="Proteomes" id="UP001190926"/>
    </source>
</evidence>
<keyword evidence="2" id="KW-0936">Ethylene signaling pathway</keyword>
<keyword evidence="4" id="KW-0805">Transcription regulation</keyword>
<evidence type="ECO:0000256" key="2">
    <source>
        <dbReference type="ARBA" id="ARBA00022745"/>
    </source>
</evidence>
<protein>
    <recommendedName>
        <fullName evidence="11">AP2/ERF domain-containing protein</fullName>
    </recommendedName>
</protein>
<evidence type="ECO:0000256" key="10">
    <source>
        <dbReference type="SAM" id="MobiDB-lite"/>
    </source>
</evidence>
<dbReference type="PANTHER" id="PTHR31657">
    <property type="entry name" value="ETHYLENE-RESPONSIVE TRANSCRIPTION FACTOR ERF061"/>
    <property type="match status" value="1"/>
</dbReference>
<dbReference type="Pfam" id="PF00847">
    <property type="entry name" value="AP2"/>
    <property type="match status" value="1"/>
</dbReference>
<evidence type="ECO:0000256" key="1">
    <source>
        <dbReference type="ARBA" id="ARBA00004123"/>
    </source>
</evidence>
<dbReference type="GO" id="GO:0009873">
    <property type="term" value="P:ethylene-activated signaling pathway"/>
    <property type="evidence" value="ECO:0007669"/>
    <property type="project" value="UniProtKB-KW"/>
</dbReference>
<gene>
    <name evidence="12" type="ORF">C2S53_017187</name>
</gene>
<evidence type="ECO:0000256" key="5">
    <source>
        <dbReference type="ARBA" id="ARBA00023125"/>
    </source>
</evidence>
<dbReference type="InterPro" id="IPR051758">
    <property type="entry name" value="ERF/AP2-like"/>
</dbReference>
<evidence type="ECO:0000256" key="7">
    <source>
        <dbReference type="ARBA" id="ARBA00023163"/>
    </source>
</evidence>
<dbReference type="InterPro" id="IPR036955">
    <property type="entry name" value="AP2/ERF_dom_sf"/>
</dbReference>
<evidence type="ECO:0000256" key="9">
    <source>
        <dbReference type="ARBA" id="ARBA00024343"/>
    </source>
</evidence>
<keyword evidence="8" id="KW-0539">Nucleus</keyword>
<evidence type="ECO:0000256" key="8">
    <source>
        <dbReference type="ARBA" id="ARBA00023242"/>
    </source>
</evidence>
<comment type="similarity">
    <text evidence="9">Belongs to the AP2/ERF transcription factor family. ERF subfamily.</text>
</comment>
<dbReference type="CDD" id="cd00018">
    <property type="entry name" value="AP2"/>
    <property type="match status" value="1"/>
</dbReference>
<evidence type="ECO:0000256" key="4">
    <source>
        <dbReference type="ARBA" id="ARBA00023015"/>
    </source>
</evidence>
<evidence type="ECO:0000259" key="11">
    <source>
        <dbReference type="PROSITE" id="PS51032"/>
    </source>
</evidence>
<dbReference type="InterPro" id="IPR001471">
    <property type="entry name" value="AP2/ERF_dom"/>
</dbReference>
<keyword evidence="3" id="KW-0611">Plant defense</keyword>
<dbReference type="InterPro" id="IPR016177">
    <property type="entry name" value="DNA-bd_dom_sf"/>
</dbReference>
<reference evidence="12 13" key="1">
    <citation type="journal article" date="2021" name="Nat. Commun.">
        <title>Incipient diploidization of the medicinal plant Perilla within 10,000 years.</title>
        <authorList>
            <person name="Zhang Y."/>
            <person name="Shen Q."/>
            <person name="Leng L."/>
            <person name="Zhang D."/>
            <person name="Chen S."/>
            <person name="Shi Y."/>
            <person name="Ning Z."/>
            <person name="Chen S."/>
        </authorList>
    </citation>
    <scope>NUCLEOTIDE SEQUENCE [LARGE SCALE GENOMIC DNA]</scope>
    <source>
        <strain evidence="13">cv. PC099</strain>
    </source>
</reference>
<dbReference type="PROSITE" id="PS51032">
    <property type="entry name" value="AP2_ERF"/>
    <property type="match status" value="1"/>
</dbReference>
<feature type="region of interest" description="Disordered" evidence="10">
    <location>
        <begin position="205"/>
        <end position="234"/>
    </location>
</feature>
<name>A0AAD4IU19_PERFH</name>
<dbReference type="GO" id="GO:0000976">
    <property type="term" value="F:transcription cis-regulatory region binding"/>
    <property type="evidence" value="ECO:0007669"/>
    <property type="project" value="UniProtKB-ARBA"/>
</dbReference>
<evidence type="ECO:0000313" key="12">
    <source>
        <dbReference type="EMBL" id="KAH6821504.1"/>
    </source>
</evidence>
<keyword evidence="5" id="KW-0238">DNA-binding</keyword>
<feature type="domain" description="AP2/ERF" evidence="11">
    <location>
        <begin position="106"/>
        <end position="163"/>
    </location>
</feature>
<dbReference type="Proteomes" id="UP001190926">
    <property type="component" value="Unassembled WGS sequence"/>
</dbReference>
<accession>A0AAD4IU19</accession>
<dbReference type="PRINTS" id="PR00367">
    <property type="entry name" value="ETHRSPELEMNT"/>
</dbReference>
<dbReference type="SMART" id="SM00380">
    <property type="entry name" value="AP2"/>
    <property type="match status" value="1"/>
</dbReference>
<evidence type="ECO:0000256" key="3">
    <source>
        <dbReference type="ARBA" id="ARBA00022821"/>
    </source>
</evidence>
<dbReference type="PANTHER" id="PTHR31657:SF20">
    <property type="entry name" value="ETHYLENE-RESPONSIVE TRANSCRIPTION FACTOR ERF061"/>
    <property type="match status" value="1"/>
</dbReference>
<dbReference type="GO" id="GO:0005634">
    <property type="term" value="C:nucleus"/>
    <property type="evidence" value="ECO:0007669"/>
    <property type="project" value="UniProtKB-SubCell"/>
</dbReference>
<dbReference type="GO" id="GO:0003700">
    <property type="term" value="F:DNA-binding transcription factor activity"/>
    <property type="evidence" value="ECO:0007669"/>
    <property type="project" value="InterPro"/>
</dbReference>
<sequence length="302" mass="33271">MSRIEENVPFFTENNDASDIGFSLSQLILNSNNSNTLDSIFSNCDQSSPATGPVFEPLGSSVYLRQRDLINQFSSGKPETSRISVQNQLNRPGLMQTCFGPRNSKLYRGVRQRQWGKWVAEIRLPQNRMRVWLGTYDSPEAAAYAYDRAAYKLRGEYARLNFPNLRDPARLGLGDGPRLDALKRAVDAKIEAVWQKVKREKKARRAAKKLEGKSSSDQTGASGNGGSGVKKTLSSPSLGVSAESWRAACFSEDGLWSGGDSPGSVSYEWCSAAEAEVGEIEGCSLARLPSYDPELIWEVITN</sequence>
<dbReference type="GO" id="GO:0006952">
    <property type="term" value="P:defense response"/>
    <property type="evidence" value="ECO:0007669"/>
    <property type="project" value="UniProtKB-KW"/>
</dbReference>
<comment type="caution">
    <text evidence="12">The sequence shown here is derived from an EMBL/GenBank/DDBJ whole genome shotgun (WGS) entry which is preliminary data.</text>
</comment>
<keyword evidence="13" id="KW-1185">Reference proteome</keyword>
<keyword evidence="6" id="KW-0010">Activator</keyword>
<keyword evidence="7" id="KW-0804">Transcription</keyword>
<dbReference type="FunFam" id="3.30.730.10:FF:000001">
    <property type="entry name" value="Ethylene-responsive transcription factor 2"/>
    <property type="match status" value="1"/>
</dbReference>
<organism evidence="12 13">
    <name type="scientific">Perilla frutescens var. hirtella</name>
    <name type="common">Perilla citriodora</name>
    <name type="synonym">Perilla setoyensis</name>
    <dbReference type="NCBI Taxonomy" id="608512"/>
    <lineage>
        <taxon>Eukaryota</taxon>
        <taxon>Viridiplantae</taxon>
        <taxon>Streptophyta</taxon>
        <taxon>Embryophyta</taxon>
        <taxon>Tracheophyta</taxon>
        <taxon>Spermatophyta</taxon>
        <taxon>Magnoliopsida</taxon>
        <taxon>eudicotyledons</taxon>
        <taxon>Gunneridae</taxon>
        <taxon>Pentapetalae</taxon>
        <taxon>asterids</taxon>
        <taxon>lamiids</taxon>
        <taxon>Lamiales</taxon>
        <taxon>Lamiaceae</taxon>
        <taxon>Nepetoideae</taxon>
        <taxon>Elsholtzieae</taxon>
        <taxon>Perilla</taxon>
    </lineage>
</organism>
<comment type="subcellular location">
    <subcellularLocation>
        <location evidence="1">Nucleus</location>
    </subcellularLocation>
</comment>
<dbReference type="Gene3D" id="3.30.730.10">
    <property type="entry name" value="AP2/ERF domain"/>
    <property type="match status" value="1"/>
</dbReference>
<dbReference type="AlphaFoldDB" id="A0AAD4IU19"/>
<evidence type="ECO:0000256" key="6">
    <source>
        <dbReference type="ARBA" id="ARBA00023159"/>
    </source>
</evidence>